<name>A0A448IHG1_MYCAU</name>
<dbReference type="Proteomes" id="UP000279306">
    <property type="component" value="Chromosome"/>
</dbReference>
<dbReference type="Gene3D" id="3.40.960.10">
    <property type="entry name" value="VSR Endonuclease"/>
    <property type="match status" value="1"/>
</dbReference>
<reference evidence="2 3" key="1">
    <citation type="submission" date="2018-12" db="EMBL/GenBank/DDBJ databases">
        <authorList>
            <consortium name="Pathogen Informatics"/>
        </authorList>
    </citation>
    <scope>NUCLEOTIDE SEQUENCE [LARGE SCALE GENOMIC DNA]</scope>
    <source>
        <strain evidence="2 3">NCTC10437</strain>
    </source>
</reference>
<dbReference type="EMBL" id="LR134356">
    <property type="protein sequence ID" value="VEG51734.1"/>
    <property type="molecule type" value="Genomic_DNA"/>
</dbReference>
<dbReference type="GO" id="GO:0016874">
    <property type="term" value="F:ligase activity"/>
    <property type="evidence" value="ECO:0007669"/>
    <property type="project" value="UniProtKB-KW"/>
</dbReference>
<dbReference type="STRING" id="1791.GCA_001049355_02249"/>
<dbReference type="Pfam" id="PF09407">
    <property type="entry name" value="AbiEi_1"/>
    <property type="match status" value="1"/>
</dbReference>
<dbReference type="InterPro" id="IPR018547">
    <property type="entry name" value="AbiEi_C"/>
</dbReference>
<proteinExistence type="predicted"/>
<keyword evidence="3" id="KW-1185">Reference proteome</keyword>
<evidence type="ECO:0000313" key="3">
    <source>
        <dbReference type="Proteomes" id="UP000279306"/>
    </source>
</evidence>
<dbReference type="KEGG" id="mauu:NCTC10437_00847"/>
<dbReference type="OrthoDB" id="4390288at2"/>
<dbReference type="AlphaFoldDB" id="A0A448IHG1"/>
<organism evidence="2 3">
    <name type="scientific">Mycolicibacterium aurum</name>
    <name type="common">Mycobacterium aurum</name>
    <dbReference type="NCBI Taxonomy" id="1791"/>
    <lineage>
        <taxon>Bacteria</taxon>
        <taxon>Bacillati</taxon>
        <taxon>Actinomycetota</taxon>
        <taxon>Actinomycetes</taxon>
        <taxon>Mycobacteriales</taxon>
        <taxon>Mycobacteriaceae</taxon>
        <taxon>Mycolicibacterium</taxon>
    </lineage>
</organism>
<sequence>MVEGVFLGSAAVACGVLTRHELRTFHRKVLPDVYVANGRQLTLRDRATAAWLWSGRNGVVSGVAASALHGARWVDDDVVVELNWPNHRSPVGVRTRNDTLHGDEVMVVRGLPVTTPERTAFDLARRGAIGDAVARLDALVRATQVKADDVLELARRHPHVRGLRRVSHVLDLVDAGAQSPRETWLRMMLVADGYPRPQTQIPVYGADGYPRYYLDMGWEHISVAVEYDGEHHRENSVQYRGDILRMEYIASAGWLVVRVVKGQDRRQILTRVERAVAARGGFRDCVPGEPYSHVVAASAASA</sequence>
<feature type="domain" description="AbiEi antitoxin C-terminal" evidence="1">
    <location>
        <begin position="98"/>
        <end position="172"/>
    </location>
</feature>
<protein>
    <submittedName>
        <fullName evidence="2">Cullin, a subunit of E3 ubiquitin ligase</fullName>
    </submittedName>
</protein>
<gene>
    <name evidence="2" type="ORF">NCTC10437_00847</name>
</gene>
<accession>A0A448IHG1</accession>
<keyword evidence="2" id="KW-0436">Ligase</keyword>
<evidence type="ECO:0000313" key="2">
    <source>
        <dbReference type="EMBL" id="VEG51734.1"/>
    </source>
</evidence>
<evidence type="ECO:0000259" key="1">
    <source>
        <dbReference type="Pfam" id="PF09407"/>
    </source>
</evidence>